<evidence type="ECO:0008006" key="4">
    <source>
        <dbReference type="Google" id="ProtNLM"/>
    </source>
</evidence>
<reference evidence="2 3" key="1">
    <citation type="journal article" date="2010" name="Stand. Genomic Sci.">
        <title>Complete genome sequence of Vulcanisaeta distributa type strain (IC-017).</title>
        <authorList>
            <person name="Mavromatis K."/>
            <person name="Sikorski J."/>
            <person name="Pabst E."/>
            <person name="Teshima H."/>
            <person name="Lapidus A."/>
            <person name="Lucas S."/>
            <person name="Nolan M."/>
            <person name="Glavina Del Rio T."/>
            <person name="Cheng J.F."/>
            <person name="Bruce D."/>
            <person name="Goodwin L."/>
            <person name="Pitluck S."/>
            <person name="Liolios K."/>
            <person name="Ivanova N."/>
            <person name="Mikhailova N."/>
            <person name="Pati A."/>
            <person name="Chen A."/>
            <person name="Palaniappan K."/>
            <person name="Land M."/>
            <person name="Hauser L."/>
            <person name="Chang Y.J."/>
            <person name="Jeffries C.D."/>
            <person name="Rohde M."/>
            <person name="Spring S."/>
            <person name="Goker M."/>
            <person name="Wirth R."/>
            <person name="Woyke T."/>
            <person name="Bristow J."/>
            <person name="Eisen J.A."/>
            <person name="Markowitz V."/>
            <person name="Hugenholtz P."/>
            <person name="Klenk H.P."/>
            <person name="Kyrpides N.C."/>
        </authorList>
    </citation>
    <scope>NUCLEOTIDE SEQUENCE [LARGE SCALE GENOMIC DNA]</scope>
    <source>
        <strain evidence="3">DSM 14429 / JCM 11212 / NBRC 100878 / IC-017</strain>
    </source>
</reference>
<dbReference type="STRING" id="572478.Vdis_2071"/>
<sequence>MLMYKIHRSTEAPPEAKSYGITAYWLAIIGIIALTGVFIALTLTNTNAVTCQLNKLVSGAKVAAMKTCYIGAPKTLIVAERTAIAIVGFAVIAGLIPATIWLFRRRLLLQSIISLIILILLVLAMLGMVSIPAA</sequence>
<evidence type="ECO:0000313" key="2">
    <source>
        <dbReference type="EMBL" id="ADN51441.1"/>
    </source>
</evidence>
<dbReference type="eggNOG" id="arCOG13900">
    <property type="taxonomic scope" value="Archaea"/>
</dbReference>
<dbReference type="AlphaFoldDB" id="E1QPF3"/>
<keyword evidence="3" id="KW-1185">Reference proteome</keyword>
<accession>E1QPF3</accession>
<proteinExistence type="predicted"/>
<name>E1QPF3_VULDI</name>
<gene>
    <name evidence="2" type="ordered locus">Vdis_2071</name>
</gene>
<organism evidence="2 3">
    <name type="scientific">Vulcanisaeta distributa (strain DSM 14429 / JCM 11212 / NBRC 100878 / IC-017)</name>
    <dbReference type="NCBI Taxonomy" id="572478"/>
    <lineage>
        <taxon>Archaea</taxon>
        <taxon>Thermoproteota</taxon>
        <taxon>Thermoprotei</taxon>
        <taxon>Thermoproteales</taxon>
        <taxon>Thermoproteaceae</taxon>
        <taxon>Vulcanisaeta</taxon>
    </lineage>
</organism>
<keyword evidence="1" id="KW-1133">Transmembrane helix</keyword>
<feature type="transmembrane region" description="Helical" evidence="1">
    <location>
        <begin position="115"/>
        <end position="133"/>
    </location>
</feature>
<evidence type="ECO:0000256" key="1">
    <source>
        <dbReference type="SAM" id="Phobius"/>
    </source>
</evidence>
<reference evidence="3" key="2">
    <citation type="journal article" date="2010" name="Stand. Genomic Sci.">
        <title>Complete genome sequence of Vulcanisaeta distributa type strain (IC-017T).</title>
        <authorList>
            <person name="Mavromatis K."/>
            <person name="Sikorski J."/>
            <person name="Pabst E."/>
            <person name="Teshima H."/>
            <person name="Lapidus A."/>
            <person name="Lucas S."/>
            <person name="Nolan M."/>
            <person name="Glavina Del Rio T."/>
            <person name="Cheng J."/>
            <person name="Bruce D."/>
            <person name="Goodwin L."/>
            <person name="Pitluck S."/>
            <person name="Liolios K."/>
            <person name="Ivanova N."/>
            <person name="Mikhailova N."/>
            <person name="Pati A."/>
            <person name="Chen A."/>
            <person name="Palaniappan K."/>
            <person name="Land M."/>
            <person name="Hauser L."/>
            <person name="Chang Y."/>
            <person name="Jeffries C."/>
            <person name="Rohde M."/>
            <person name="Spring S."/>
            <person name="Goker M."/>
            <person name="Wirth R."/>
            <person name="Woyke T."/>
            <person name="Bristow J."/>
            <person name="Eisen J."/>
            <person name="Markowitz V."/>
            <person name="Hugenholtz P."/>
            <person name="Klenk H."/>
            <person name="Kyrpides N."/>
        </authorList>
    </citation>
    <scope>NUCLEOTIDE SEQUENCE [LARGE SCALE GENOMIC DNA]</scope>
    <source>
        <strain evidence="3">DSM 14429 / JCM 11212 / NBRC 100878 / IC-017</strain>
    </source>
</reference>
<feature type="transmembrane region" description="Helical" evidence="1">
    <location>
        <begin position="83"/>
        <end position="103"/>
    </location>
</feature>
<protein>
    <recommendedName>
        <fullName evidence="4">DUF1634 domain-containing protein</fullName>
    </recommendedName>
</protein>
<evidence type="ECO:0000313" key="3">
    <source>
        <dbReference type="Proteomes" id="UP000006681"/>
    </source>
</evidence>
<keyword evidence="1" id="KW-0812">Transmembrane</keyword>
<dbReference type="HOGENOM" id="CLU_1891559_0_0_2"/>
<dbReference type="EMBL" id="CP002100">
    <property type="protein sequence ID" value="ADN51441.1"/>
    <property type="molecule type" value="Genomic_DNA"/>
</dbReference>
<dbReference type="KEGG" id="vdi:Vdis_2071"/>
<feature type="transmembrane region" description="Helical" evidence="1">
    <location>
        <begin position="21"/>
        <end position="43"/>
    </location>
</feature>
<dbReference type="Proteomes" id="UP000006681">
    <property type="component" value="Chromosome"/>
</dbReference>
<keyword evidence="1" id="KW-0472">Membrane</keyword>